<organism evidence="7 8">
    <name type="scientific">Muribaculum gordoncarteri</name>
    <dbReference type="NCBI Taxonomy" id="2530390"/>
    <lineage>
        <taxon>Bacteria</taxon>
        <taxon>Pseudomonadati</taxon>
        <taxon>Bacteroidota</taxon>
        <taxon>Bacteroidia</taxon>
        <taxon>Bacteroidales</taxon>
        <taxon>Muribaculaceae</taxon>
        <taxon>Muribaculum</taxon>
    </lineage>
</organism>
<dbReference type="OrthoDB" id="9787026at2"/>
<evidence type="ECO:0000313" key="8">
    <source>
        <dbReference type="Proteomes" id="UP000297031"/>
    </source>
</evidence>
<evidence type="ECO:0000259" key="6">
    <source>
        <dbReference type="PROSITE" id="PS50850"/>
    </source>
</evidence>
<feature type="transmembrane region" description="Helical" evidence="5">
    <location>
        <begin position="306"/>
        <end position="325"/>
    </location>
</feature>
<feature type="transmembrane region" description="Helical" evidence="5">
    <location>
        <begin position="83"/>
        <end position="105"/>
    </location>
</feature>
<feature type="transmembrane region" description="Helical" evidence="5">
    <location>
        <begin position="361"/>
        <end position="385"/>
    </location>
</feature>
<evidence type="ECO:0000256" key="2">
    <source>
        <dbReference type="ARBA" id="ARBA00022692"/>
    </source>
</evidence>
<name>A0A4P7VKI3_9BACT</name>
<feature type="transmembrane region" description="Helical" evidence="5">
    <location>
        <begin position="150"/>
        <end position="169"/>
    </location>
</feature>
<dbReference type="GO" id="GO:0046943">
    <property type="term" value="F:carboxylic acid transmembrane transporter activity"/>
    <property type="evidence" value="ECO:0007669"/>
    <property type="project" value="TreeGrafter"/>
</dbReference>
<dbReference type="InterPro" id="IPR036259">
    <property type="entry name" value="MFS_trans_sf"/>
</dbReference>
<feature type="transmembrane region" description="Helical" evidence="5">
    <location>
        <begin position="111"/>
        <end position="129"/>
    </location>
</feature>
<reference evidence="7 8" key="1">
    <citation type="submission" date="2019-02" db="EMBL/GenBank/DDBJ databases">
        <title>Isolation and identification of novel species under the genus Muribaculum.</title>
        <authorList>
            <person name="Miyake S."/>
            <person name="Ding Y."/>
            <person name="Low A."/>
            <person name="Soh M."/>
            <person name="Seedorf H."/>
        </authorList>
    </citation>
    <scope>NUCLEOTIDE SEQUENCE [LARGE SCALE GENOMIC DNA]</scope>
    <source>
        <strain evidence="7 8">TLL-A4</strain>
    </source>
</reference>
<feature type="transmembrane region" description="Helical" evidence="5">
    <location>
        <begin position="261"/>
        <end position="286"/>
    </location>
</feature>
<dbReference type="InterPro" id="IPR005829">
    <property type="entry name" value="Sugar_transporter_CS"/>
</dbReference>
<accession>A0A4P7VKI3</accession>
<dbReference type="Pfam" id="PF00083">
    <property type="entry name" value="Sugar_tr"/>
    <property type="match status" value="1"/>
</dbReference>
<keyword evidence="2 5" id="KW-0812">Transmembrane</keyword>
<dbReference type="PANTHER" id="PTHR23508:SF10">
    <property type="entry name" value="CARBOXYLIC ACID TRANSPORTER PROTEIN HOMOLOG"/>
    <property type="match status" value="1"/>
</dbReference>
<dbReference type="SUPFAM" id="SSF103473">
    <property type="entry name" value="MFS general substrate transporter"/>
    <property type="match status" value="1"/>
</dbReference>
<dbReference type="PANTHER" id="PTHR23508">
    <property type="entry name" value="CARBOXYLIC ACID TRANSPORTER PROTEIN HOMOLOG"/>
    <property type="match status" value="1"/>
</dbReference>
<keyword evidence="3 5" id="KW-1133">Transmembrane helix</keyword>
<feature type="transmembrane region" description="Helical" evidence="5">
    <location>
        <begin position="181"/>
        <end position="199"/>
    </location>
</feature>
<feature type="domain" description="Major facilitator superfamily (MFS) profile" evidence="6">
    <location>
        <begin position="20"/>
        <end position="450"/>
    </location>
</feature>
<dbReference type="Gene3D" id="1.20.1250.20">
    <property type="entry name" value="MFS general substrate transporter like domains"/>
    <property type="match status" value="1"/>
</dbReference>
<dbReference type="EMBL" id="CP039393">
    <property type="protein sequence ID" value="QCD36260.1"/>
    <property type="molecule type" value="Genomic_DNA"/>
</dbReference>
<dbReference type="InterPro" id="IPR020846">
    <property type="entry name" value="MFS_dom"/>
</dbReference>
<sequence>MDKNSVNVADMPLRWGHFRVLIVASLGQTIGQGLATLVGIIIPMMQLMMHPELSAGMQGILGCTSLIGLMIGAIVFGKLSDRYGYLLFFRLCPLLMIAASLVAYFYHQIPVLLICLFVMGFAVGGEYSLDSDYISELMPDRWKLFMVGTAKASASLGGAVVATVCFFLIKAWDKASPWPNLLFIITAIAGLMLLLRIRFAQSPGWLMSKGMTAKAEQSVKYFLGPDAVMTVPPSTDKASPDSDESMGDFLKRNAKKLVFSGVPWACEGLGVYGIGIFLPILIMALGIDNLPPHATQINHIVNSVELTIWLSIIMMVGFMAGLLLLNKLYQVSMQSWGFFLSAAGLALLLIAYKLHWASWTAITGFMIFELFLNAGPHLITFILPARIYPVADRGTGVGASAAIGKMGAVVGAFFIPVLLRWGGSTLVLLVSIAVMLIGGIITAVIGPQILPKSKVTRDNKPS</sequence>
<evidence type="ECO:0000256" key="4">
    <source>
        <dbReference type="ARBA" id="ARBA00023136"/>
    </source>
</evidence>
<protein>
    <submittedName>
        <fullName evidence="7">MFS transporter</fullName>
    </submittedName>
</protein>
<evidence type="ECO:0000256" key="3">
    <source>
        <dbReference type="ARBA" id="ARBA00022989"/>
    </source>
</evidence>
<dbReference type="PROSITE" id="PS50850">
    <property type="entry name" value="MFS"/>
    <property type="match status" value="1"/>
</dbReference>
<comment type="subcellular location">
    <subcellularLocation>
        <location evidence="1">Membrane</location>
        <topology evidence="1">Multi-pass membrane protein</topology>
    </subcellularLocation>
</comment>
<evidence type="ECO:0000256" key="1">
    <source>
        <dbReference type="ARBA" id="ARBA00004141"/>
    </source>
</evidence>
<dbReference type="PROSITE" id="PS00217">
    <property type="entry name" value="SUGAR_TRANSPORT_2"/>
    <property type="match status" value="1"/>
</dbReference>
<evidence type="ECO:0000313" key="7">
    <source>
        <dbReference type="EMBL" id="QCD36260.1"/>
    </source>
</evidence>
<keyword evidence="4 5" id="KW-0472">Membrane</keyword>
<feature type="transmembrane region" description="Helical" evidence="5">
    <location>
        <begin position="397"/>
        <end position="419"/>
    </location>
</feature>
<dbReference type="KEGG" id="mgod:E7746_10405"/>
<feature type="transmembrane region" description="Helical" evidence="5">
    <location>
        <begin position="57"/>
        <end position="76"/>
    </location>
</feature>
<dbReference type="GO" id="GO:0005886">
    <property type="term" value="C:plasma membrane"/>
    <property type="evidence" value="ECO:0007669"/>
    <property type="project" value="TreeGrafter"/>
</dbReference>
<gene>
    <name evidence="7" type="ORF">E7746_10405</name>
</gene>
<dbReference type="Proteomes" id="UP000297031">
    <property type="component" value="Chromosome"/>
</dbReference>
<dbReference type="RefSeq" id="WP_136410736.1">
    <property type="nucleotide sequence ID" value="NZ_CP039393.1"/>
</dbReference>
<keyword evidence="8" id="KW-1185">Reference proteome</keyword>
<proteinExistence type="predicted"/>
<evidence type="ECO:0000256" key="5">
    <source>
        <dbReference type="SAM" id="Phobius"/>
    </source>
</evidence>
<feature type="transmembrane region" description="Helical" evidence="5">
    <location>
        <begin position="20"/>
        <end position="45"/>
    </location>
</feature>
<feature type="transmembrane region" description="Helical" evidence="5">
    <location>
        <begin position="337"/>
        <end position="355"/>
    </location>
</feature>
<dbReference type="InterPro" id="IPR005828">
    <property type="entry name" value="MFS_sugar_transport-like"/>
</dbReference>
<feature type="transmembrane region" description="Helical" evidence="5">
    <location>
        <begin position="425"/>
        <end position="450"/>
    </location>
</feature>
<dbReference type="AlphaFoldDB" id="A0A4P7VKI3"/>